<protein>
    <recommendedName>
        <fullName evidence="6">Metallophosphoesterase</fullName>
    </recommendedName>
</protein>
<dbReference type="GO" id="GO:0046872">
    <property type="term" value="F:metal ion binding"/>
    <property type="evidence" value="ECO:0007669"/>
    <property type="project" value="UniProtKB-KW"/>
</dbReference>
<proteinExistence type="predicted"/>
<keyword evidence="1" id="KW-0479">Metal-binding</keyword>
<dbReference type="RefSeq" id="WP_052428222.1">
    <property type="nucleotide sequence ID" value="NZ_CP022752.1"/>
</dbReference>
<name>A0A223RUJ0_9ACTN</name>
<dbReference type="EMBL" id="CP022752">
    <property type="protein sequence ID" value="ASU79566.1"/>
    <property type="molecule type" value="Genomic_DNA"/>
</dbReference>
<gene>
    <name evidence="4" type="ORF">CDG81_16255</name>
</gene>
<organism evidence="4 5">
    <name type="scientific">Actinopolyspora erythraea</name>
    <dbReference type="NCBI Taxonomy" id="414996"/>
    <lineage>
        <taxon>Bacteria</taxon>
        <taxon>Bacillati</taxon>
        <taxon>Actinomycetota</taxon>
        <taxon>Actinomycetes</taxon>
        <taxon>Actinopolysporales</taxon>
        <taxon>Actinopolysporaceae</taxon>
        <taxon>Actinopolyspora</taxon>
    </lineage>
</organism>
<dbReference type="OrthoDB" id="5241795at2"/>
<dbReference type="AlphaFoldDB" id="A0A223RUJ0"/>
<evidence type="ECO:0000313" key="4">
    <source>
        <dbReference type="EMBL" id="ASU79566.1"/>
    </source>
</evidence>
<dbReference type="PANTHER" id="PTHR42988">
    <property type="entry name" value="PHOSPHOHYDROLASE"/>
    <property type="match status" value="1"/>
</dbReference>
<dbReference type="Gene3D" id="3.60.21.10">
    <property type="match status" value="1"/>
</dbReference>
<dbReference type="InterPro" id="IPR029052">
    <property type="entry name" value="Metallo-depent_PP-like"/>
</dbReference>
<evidence type="ECO:0000313" key="5">
    <source>
        <dbReference type="Proteomes" id="UP000215043"/>
    </source>
</evidence>
<reference evidence="4 5" key="1">
    <citation type="submission" date="2017-08" db="EMBL/GenBank/DDBJ databases">
        <title>The complete genome sequence of moderately halophilic actinomycete Actinopolyspora erythraea YIM 90600, the producer of novel erythromycin, novel actinopolysporins A-C and tubercidin.</title>
        <authorList>
            <person name="Yin M."/>
            <person name="Tang S."/>
        </authorList>
    </citation>
    <scope>NUCLEOTIDE SEQUENCE [LARGE SCALE GENOMIC DNA]</scope>
    <source>
        <strain evidence="4 5">YIM 90600</strain>
    </source>
</reference>
<evidence type="ECO:0000256" key="2">
    <source>
        <dbReference type="ARBA" id="ARBA00022801"/>
    </source>
</evidence>
<feature type="region of interest" description="Disordered" evidence="3">
    <location>
        <begin position="1"/>
        <end position="37"/>
    </location>
</feature>
<evidence type="ECO:0000256" key="3">
    <source>
        <dbReference type="SAM" id="MobiDB-lite"/>
    </source>
</evidence>
<evidence type="ECO:0000256" key="1">
    <source>
        <dbReference type="ARBA" id="ARBA00022723"/>
    </source>
</evidence>
<dbReference type="PANTHER" id="PTHR42988:SF2">
    <property type="entry name" value="CYCLIC NUCLEOTIDE PHOSPHODIESTERASE CBUA0032-RELATED"/>
    <property type="match status" value="1"/>
</dbReference>
<dbReference type="InterPro" id="IPR050884">
    <property type="entry name" value="CNP_phosphodiesterase-III"/>
</dbReference>
<evidence type="ECO:0008006" key="6">
    <source>
        <dbReference type="Google" id="ProtNLM"/>
    </source>
</evidence>
<accession>A0A223RUJ0</accession>
<keyword evidence="2" id="KW-0378">Hydrolase</keyword>
<dbReference type="GO" id="GO:0016787">
    <property type="term" value="F:hydrolase activity"/>
    <property type="evidence" value="ECO:0007669"/>
    <property type="project" value="UniProtKB-KW"/>
</dbReference>
<dbReference type="Proteomes" id="UP000215043">
    <property type="component" value="Chromosome"/>
</dbReference>
<dbReference type="KEGG" id="aey:CDG81_16255"/>
<sequence>MVVTGDIADSGAANEQRRATEPLDPPFPVSGCPDNQNDRASYRESLFGEPGTTMPINRAHRAGGTLFVLCDSTIPGRADGLLDDDTLDWLEHTLRQAPPKQPVPLGPHHPLVKPHKPYVDGIGQHRGERLAELVERFPAVAAVPRGHAQTATTTFAGKPLVVTPGLASGLKLPGTMKGCWTSGHTTRTGVPRA</sequence>
<dbReference type="SUPFAM" id="SSF56300">
    <property type="entry name" value="Metallo-dependent phosphatases"/>
    <property type="match status" value="1"/>
</dbReference>